<evidence type="ECO:0000259" key="6">
    <source>
        <dbReference type="PROSITE" id="PS50043"/>
    </source>
</evidence>
<gene>
    <name evidence="8" type="ORF">HNR12_004631</name>
</gene>
<dbReference type="SUPFAM" id="SSF52172">
    <property type="entry name" value="CheY-like"/>
    <property type="match status" value="1"/>
</dbReference>
<evidence type="ECO:0000256" key="3">
    <source>
        <dbReference type="ARBA" id="ARBA00023125"/>
    </source>
</evidence>
<dbReference type="PANTHER" id="PTHR43214">
    <property type="entry name" value="TWO-COMPONENT RESPONSE REGULATOR"/>
    <property type="match status" value="1"/>
</dbReference>
<dbReference type="PROSITE" id="PS50110">
    <property type="entry name" value="RESPONSE_REGULATORY"/>
    <property type="match status" value="1"/>
</dbReference>
<dbReference type="InterPro" id="IPR011006">
    <property type="entry name" value="CheY-like_superfamily"/>
</dbReference>
<evidence type="ECO:0000259" key="7">
    <source>
        <dbReference type="PROSITE" id="PS50110"/>
    </source>
</evidence>
<dbReference type="AlphaFoldDB" id="A0A853BTS5"/>
<name>A0A853BTS5_9ACTN</name>
<dbReference type="InterPro" id="IPR000792">
    <property type="entry name" value="Tscrpt_reg_LuxR_C"/>
</dbReference>
<dbReference type="Pfam" id="PF00072">
    <property type="entry name" value="Response_reg"/>
    <property type="match status" value="1"/>
</dbReference>
<proteinExistence type="predicted"/>
<dbReference type="Pfam" id="PF00196">
    <property type="entry name" value="GerE"/>
    <property type="match status" value="1"/>
</dbReference>
<evidence type="ECO:0000256" key="5">
    <source>
        <dbReference type="PROSITE-ProRule" id="PRU00169"/>
    </source>
</evidence>
<dbReference type="PANTHER" id="PTHR43214:SF24">
    <property type="entry name" value="TRANSCRIPTIONAL REGULATORY PROTEIN NARL-RELATED"/>
    <property type="match status" value="1"/>
</dbReference>
<dbReference type="InterPro" id="IPR058245">
    <property type="entry name" value="NreC/VraR/RcsB-like_REC"/>
</dbReference>
<dbReference type="SUPFAM" id="SSF46894">
    <property type="entry name" value="C-terminal effector domain of the bipartite response regulators"/>
    <property type="match status" value="1"/>
</dbReference>
<evidence type="ECO:0000256" key="1">
    <source>
        <dbReference type="ARBA" id="ARBA00022553"/>
    </source>
</evidence>
<dbReference type="GO" id="GO:0006355">
    <property type="term" value="P:regulation of DNA-templated transcription"/>
    <property type="evidence" value="ECO:0007669"/>
    <property type="project" value="InterPro"/>
</dbReference>
<evidence type="ECO:0000313" key="8">
    <source>
        <dbReference type="EMBL" id="NYI98354.1"/>
    </source>
</evidence>
<dbReference type="EMBL" id="JACCFO010000001">
    <property type="protein sequence ID" value="NYI98354.1"/>
    <property type="molecule type" value="Genomic_DNA"/>
</dbReference>
<reference evidence="8 9" key="1">
    <citation type="submission" date="2020-07" db="EMBL/GenBank/DDBJ databases">
        <title>Sequencing the genomes of 1000 actinobacteria strains.</title>
        <authorList>
            <person name="Klenk H.-P."/>
        </authorList>
    </citation>
    <scope>NUCLEOTIDE SEQUENCE [LARGE SCALE GENOMIC DNA]</scope>
    <source>
        <strain evidence="8 9">DSM 45927</strain>
    </source>
</reference>
<dbReference type="Proteomes" id="UP000575985">
    <property type="component" value="Unassembled WGS sequence"/>
</dbReference>
<organism evidence="8 9">
    <name type="scientific">Streptomonospora nanhaiensis</name>
    <dbReference type="NCBI Taxonomy" id="1323731"/>
    <lineage>
        <taxon>Bacteria</taxon>
        <taxon>Bacillati</taxon>
        <taxon>Actinomycetota</taxon>
        <taxon>Actinomycetes</taxon>
        <taxon>Streptosporangiales</taxon>
        <taxon>Nocardiopsidaceae</taxon>
        <taxon>Streptomonospora</taxon>
    </lineage>
</organism>
<keyword evidence="1 5" id="KW-0597">Phosphoprotein</keyword>
<feature type="domain" description="Response regulatory" evidence="7">
    <location>
        <begin position="4"/>
        <end position="120"/>
    </location>
</feature>
<accession>A0A853BTS5</accession>
<dbReference type="InterPro" id="IPR016032">
    <property type="entry name" value="Sig_transdc_resp-reg_C-effctor"/>
</dbReference>
<keyword evidence="3 8" id="KW-0238">DNA-binding</keyword>
<dbReference type="GO" id="GO:0003677">
    <property type="term" value="F:DNA binding"/>
    <property type="evidence" value="ECO:0007669"/>
    <property type="project" value="UniProtKB-KW"/>
</dbReference>
<dbReference type="SMART" id="SM00448">
    <property type="entry name" value="REC"/>
    <property type="match status" value="1"/>
</dbReference>
<keyword evidence="9" id="KW-1185">Reference proteome</keyword>
<evidence type="ECO:0000256" key="4">
    <source>
        <dbReference type="ARBA" id="ARBA00023163"/>
    </source>
</evidence>
<sequence length="220" mass="22742">MVIRVVLADDEALIRVGVRTILSADPGIAVVGEAATGAALVDLAAAERPDVALVDIQMPGGDGLSAIAGLRRASPGTAVAVLTTFGRDEYVVRALGEGANGFLLKAGDPRELIAGVHTVAAGGACLSPRLARRLAERFRSEPERPEPAADAARRLAALSPRERDVLALLGEGLSNAAIARRLHLAEDTVKTHVSSVLARLDVGNRVQAAIVAYQSGLVRG</sequence>
<evidence type="ECO:0000256" key="2">
    <source>
        <dbReference type="ARBA" id="ARBA00023015"/>
    </source>
</evidence>
<evidence type="ECO:0000313" key="9">
    <source>
        <dbReference type="Proteomes" id="UP000575985"/>
    </source>
</evidence>
<dbReference type="GO" id="GO:0000160">
    <property type="term" value="P:phosphorelay signal transduction system"/>
    <property type="evidence" value="ECO:0007669"/>
    <property type="project" value="InterPro"/>
</dbReference>
<dbReference type="CDD" id="cd06170">
    <property type="entry name" value="LuxR_C_like"/>
    <property type="match status" value="1"/>
</dbReference>
<dbReference type="InterPro" id="IPR039420">
    <property type="entry name" value="WalR-like"/>
</dbReference>
<dbReference type="Gene3D" id="3.40.50.2300">
    <property type="match status" value="1"/>
</dbReference>
<dbReference type="PRINTS" id="PR00038">
    <property type="entry name" value="HTHLUXR"/>
</dbReference>
<protein>
    <submittedName>
        <fullName evidence="8">DNA-binding NarL/FixJ family response regulator</fullName>
    </submittedName>
</protein>
<feature type="domain" description="HTH luxR-type" evidence="6">
    <location>
        <begin position="151"/>
        <end position="216"/>
    </location>
</feature>
<dbReference type="PROSITE" id="PS00622">
    <property type="entry name" value="HTH_LUXR_1"/>
    <property type="match status" value="1"/>
</dbReference>
<dbReference type="CDD" id="cd17535">
    <property type="entry name" value="REC_NarL-like"/>
    <property type="match status" value="1"/>
</dbReference>
<dbReference type="PROSITE" id="PS50043">
    <property type="entry name" value="HTH_LUXR_2"/>
    <property type="match status" value="1"/>
</dbReference>
<keyword evidence="2" id="KW-0805">Transcription regulation</keyword>
<dbReference type="SMART" id="SM00421">
    <property type="entry name" value="HTH_LUXR"/>
    <property type="match status" value="1"/>
</dbReference>
<feature type="modified residue" description="4-aspartylphosphate" evidence="5">
    <location>
        <position position="55"/>
    </location>
</feature>
<comment type="caution">
    <text evidence="8">The sequence shown here is derived from an EMBL/GenBank/DDBJ whole genome shotgun (WGS) entry which is preliminary data.</text>
</comment>
<dbReference type="InterPro" id="IPR001789">
    <property type="entry name" value="Sig_transdc_resp-reg_receiver"/>
</dbReference>
<keyword evidence="4" id="KW-0804">Transcription</keyword>